<accession>A0ABD1YIW1</accession>
<proteinExistence type="predicted"/>
<evidence type="ECO:0000313" key="3">
    <source>
        <dbReference type="Proteomes" id="UP001605036"/>
    </source>
</evidence>
<evidence type="ECO:0000313" key="2">
    <source>
        <dbReference type="EMBL" id="KAL2630724.1"/>
    </source>
</evidence>
<sequence length="87" mass="9461">MGSRAAEKARDGGQACRAQSPTEAKSLRIGRILPGNKQLRSQTIHIQVPDLFLDFRTVHTVLLSASGPASGPHFTCWLYHHGLLGVE</sequence>
<comment type="caution">
    <text evidence="2">The sequence shown here is derived from an EMBL/GenBank/DDBJ whole genome shotgun (WGS) entry which is preliminary data.</text>
</comment>
<keyword evidence="3" id="KW-1185">Reference proteome</keyword>
<gene>
    <name evidence="2" type="ORF">R1flu_015410</name>
</gene>
<dbReference type="AlphaFoldDB" id="A0ABD1YIW1"/>
<evidence type="ECO:0000256" key="1">
    <source>
        <dbReference type="SAM" id="MobiDB-lite"/>
    </source>
</evidence>
<protein>
    <submittedName>
        <fullName evidence="2">Uncharacterized protein</fullName>
    </submittedName>
</protein>
<feature type="region of interest" description="Disordered" evidence="1">
    <location>
        <begin position="1"/>
        <end position="24"/>
    </location>
</feature>
<dbReference type="EMBL" id="JBHFFA010000004">
    <property type="protein sequence ID" value="KAL2630724.1"/>
    <property type="molecule type" value="Genomic_DNA"/>
</dbReference>
<organism evidence="2 3">
    <name type="scientific">Riccia fluitans</name>
    <dbReference type="NCBI Taxonomy" id="41844"/>
    <lineage>
        <taxon>Eukaryota</taxon>
        <taxon>Viridiplantae</taxon>
        <taxon>Streptophyta</taxon>
        <taxon>Embryophyta</taxon>
        <taxon>Marchantiophyta</taxon>
        <taxon>Marchantiopsida</taxon>
        <taxon>Marchantiidae</taxon>
        <taxon>Marchantiales</taxon>
        <taxon>Ricciaceae</taxon>
        <taxon>Riccia</taxon>
    </lineage>
</organism>
<name>A0ABD1YIW1_9MARC</name>
<reference evidence="2 3" key="1">
    <citation type="submission" date="2024-09" db="EMBL/GenBank/DDBJ databases">
        <title>Chromosome-scale assembly of Riccia fluitans.</title>
        <authorList>
            <person name="Paukszto L."/>
            <person name="Sawicki J."/>
            <person name="Karawczyk K."/>
            <person name="Piernik-Szablinska J."/>
            <person name="Szczecinska M."/>
            <person name="Mazdziarz M."/>
        </authorList>
    </citation>
    <scope>NUCLEOTIDE SEQUENCE [LARGE SCALE GENOMIC DNA]</scope>
    <source>
        <strain evidence="2">Rf_01</strain>
        <tissue evidence="2">Aerial parts of the thallus</tissue>
    </source>
</reference>
<feature type="compositionally biased region" description="Basic and acidic residues" evidence="1">
    <location>
        <begin position="1"/>
        <end position="11"/>
    </location>
</feature>
<dbReference type="Proteomes" id="UP001605036">
    <property type="component" value="Unassembled WGS sequence"/>
</dbReference>